<feature type="chain" id="PRO_5046681730" description="Lipoprotein" evidence="1">
    <location>
        <begin position="22"/>
        <end position="125"/>
    </location>
</feature>
<name>A0ABY2PV07_9ENTR</name>
<evidence type="ECO:0000313" key="2">
    <source>
        <dbReference type="EMBL" id="THE38932.1"/>
    </source>
</evidence>
<keyword evidence="3" id="KW-1185">Reference proteome</keyword>
<protein>
    <recommendedName>
        <fullName evidence="4">Lipoprotein</fullName>
    </recommendedName>
</protein>
<reference evidence="2 3" key="1">
    <citation type="submission" date="2018-05" db="EMBL/GenBank/DDBJ databases">
        <title>Isolation and genomic analyses of lactose-positive bacteria from faecal samples of preterm neonates.</title>
        <authorList>
            <person name="Chen Y."/>
            <person name="Brook T.C."/>
            <person name="O'Neill I."/>
            <person name="Soe C.Z."/>
            <person name="Hall L.J."/>
            <person name="Hoyles L."/>
        </authorList>
    </citation>
    <scope>NUCLEOTIDE SEQUENCE [LARGE SCALE GENOMIC DNA]</scope>
    <source>
        <strain evidence="2 3">P080C CL</strain>
    </source>
</reference>
<dbReference type="EMBL" id="QFVP01000005">
    <property type="protein sequence ID" value="THE38932.1"/>
    <property type="molecule type" value="Genomic_DNA"/>
</dbReference>
<evidence type="ECO:0000313" key="3">
    <source>
        <dbReference type="Proteomes" id="UP000306790"/>
    </source>
</evidence>
<keyword evidence="1" id="KW-0732">Signal</keyword>
<evidence type="ECO:0000256" key="1">
    <source>
        <dbReference type="SAM" id="SignalP"/>
    </source>
</evidence>
<dbReference type="Proteomes" id="UP000306790">
    <property type="component" value="Unassembled WGS sequence"/>
</dbReference>
<dbReference type="RefSeq" id="WP_052369297.1">
    <property type="nucleotide sequence ID" value="NZ_QFVP01000005.1"/>
</dbReference>
<proteinExistence type="predicted"/>
<gene>
    <name evidence="2" type="ORF">DJ535_10200</name>
</gene>
<feature type="signal peptide" evidence="1">
    <location>
        <begin position="1"/>
        <end position="21"/>
    </location>
</feature>
<comment type="caution">
    <text evidence="2">The sequence shown here is derived from an EMBL/GenBank/DDBJ whole genome shotgun (WGS) entry which is preliminary data.</text>
</comment>
<accession>A0ABY2PV07</accession>
<sequence>MNKQWMCYFVALIILSGCVDATHPTNDVTKNKASTDDSLFSDSECINNFNVLRKVDPDKFMLYQKQFTEINKSYDFYDKNSTILDKDHKELIAMEANSKLHLICARVKNAAYAGIEKKMYAISQL</sequence>
<dbReference type="PROSITE" id="PS51257">
    <property type="entry name" value="PROKAR_LIPOPROTEIN"/>
    <property type="match status" value="1"/>
</dbReference>
<organism evidence="2 3">
    <name type="scientific">Citrobacter murliniae</name>
    <dbReference type="NCBI Taxonomy" id="67829"/>
    <lineage>
        <taxon>Bacteria</taxon>
        <taxon>Pseudomonadati</taxon>
        <taxon>Pseudomonadota</taxon>
        <taxon>Gammaproteobacteria</taxon>
        <taxon>Enterobacterales</taxon>
        <taxon>Enterobacteriaceae</taxon>
        <taxon>Citrobacter</taxon>
        <taxon>Citrobacter freundii complex</taxon>
    </lineage>
</organism>
<evidence type="ECO:0008006" key="4">
    <source>
        <dbReference type="Google" id="ProtNLM"/>
    </source>
</evidence>